<sequence length="46" mass="5229">MEKNTFKKQRRSNPKAAENHTTQPEPLKGSHKTKKKNHVSQTNGEG</sequence>
<evidence type="ECO:0000313" key="3">
    <source>
        <dbReference type="EMBL" id="SES31681.1"/>
    </source>
</evidence>
<feature type="region of interest" description="Disordered" evidence="2">
    <location>
        <begin position="1"/>
        <end position="46"/>
    </location>
</feature>
<keyword evidence="4" id="KW-1185">Reference proteome</keyword>
<dbReference type="EMBL" id="FOGT01000016">
    <property type="protein sequence ID" value="SES31681.1"/>
    <property type="molecule type" value="Genomic_DNA"/>
</dbReference>
<dbReference type="OrthoDB" id="2691914at2"/>
<dbReference type="STRING" id="1601833.SAMN05518684_11628"/>
<name>A0A1H9WD15_9BACI</name>
<feature type="compositionally biased region" description="Basic residues" evidence="2">
    <location>
        <begin position="29"/>
        <end position="38"/>
    </location>
</feature>
<dbReference type="InterPro" id="IPR012614">
    <property type="entry name" value="SASP_SspP"/>
</dbReference>
<proteinExistence type="predicted"/>
<dbReference type="GO" id="GO:0030435">
    <property type="term" value="P:sporulation resulting in formation of a cellular spore"/>
    <property type="evidence" value="ECO:0007669"/>
    <property type="project" value="UniProtKB-KW"/>
</dbReference>
<evidence type="ECO:0000313" key="4">
    <source>
        <dbReference type="Proteomes" id="UP000198571"/>
    </source>
</evidence>
<accession>A0A1H9WD15</accession>
<protein>
    <submittedName>
        <fullName evidence="3">Small acid-soluble spore protein P (Minor)</fullName>
    </submittedName>
</protein>
<dbReference type="Pfam" id="PF08179">
    <property type="entry name" value="SspP"/>
    <property type="match status" value="1"/>
</dbReference>
<organism evidence="3 4">
    <name type="scientific">Salipaludibacillus aurantiacus</name>
    <dbReference type="NCBI Taxonomy" id="1601833"/>
    <lineage>
        <taxon>Bacteria</taxon>
        <taxon>Bacillati</taxon>
        <taxon>Bacillota</taxon>
        <taxon>Bacilli</taxon>
        <taxon>Bacillales</taxon>
        <taxon>Bacillaceae</taxon>
    </lineage>
</organism>
<feature type="compositionally biased region" description="Basic residues" evidence="2">
    <location>
        <begin position="1"/>
        <end position="13"/>
    </location>
</feature>
<dbReference type="Proteomes" id="UP000198571">
    <property type="component" value="Unassembled WGS sequence"/>
</dbReference>
<dbReference type="RefSeq" id="WP_093054528.1">
    <property type="nucleotide sequence ID" value="NZ_FOGT01000016.1"/>
</dbReference>
<evidence type="ECO:0000256" key="2">
    <source>
        <dbReference type="SAM" id="MobiDB-lite"/>
    </source>
</evidence>
<dbReference type="AlphaFoldDB" id="A0A1H9WD15"/>
<reference evidence="4" key="1">
    <citation type="submission" date="2016-10" db="EMBL/GenBank/DDBJ databases">
        <authorList>
            <person name="Varghese N."/>
            <person name="Submissions S."/>
        </authorList>
    </citation>
    <scope>NUCLEOTIDE SEQUENCE [LARGE SCALE GENOMIC DNA]</scope>
    <source>
        <strain evidence="4">S9</strain>
    </source>
</reference>
<evidence type="ECO:0000256" key="1">
    <source>
        <dbReference type="ARBA" id="ARBA00022969"/>
    </source>
</evidence>
<keyword evidence="1" id="KW-0749">Sporulation</keyword>
<gene>
    <name evidence="3" type="ORF">SAMN05518684_11628</name>
</gene>